<dbReference type="Proteomes" id="UP000028134">
    <property type="component" value="Unassembled WGS sequence"/>
</dbReference>
<feature type="transmembrane region" description="Helical" evidence="1">
    <location>
        <begin position="51"/>
        <end position="77"/>
    </location>
</feature>
<feature type="transmembrane region" description="Helical" evidence="1">
    <location>
        <begin position="6"/>
        <end position="27"/>
    </location>
</feature>
<evidence type="ECO:0000256" key="1">
    <source>
        <dbReference type="SAM" id="Phobius"/>
    </source>
</evidence>
<sequence length="183" mass="21641">MLEGYIELFELCIAMVTALLGLAYPLFIDKINQMSDKYKTRRISEKFKNETAYCCFNILIVVCIVELFVFPIIIIAYDTDYCNQLLITIQGICVFTLSIIMVRLYHLIQTYNDPFRFFNRIRINETSENLIADLQILIRYASNNEVEMDLYNDAMQELSTQILNFQEEQLLIYQQQNSNNEEY</sequence>
<evidence type="ECO:0008006" key="4">
    <source>
        <dbReference type="Google" id="ProtNLM"/>
    </source>
</evidence>
<name>A0A078QLS3_PHOVU</name>
<reference evidence="2 3" key="1">
    <citation type="submission" date="2014-04" db="EMBL/GenBank/DDBJ databases">
        <authorList>
            <person name="Sears C."/>
            <person name="Carroll K."/>
            <person name="Sack B.R."/>
            <person name="Qadri F."/>
            <person name="Myers L.L."/>
            <person name="Chung G.-T."/>
            <person name="Escheverria P."/>
            <person name="Fraser C.M."/>
            <person name="Sadzewicz L."/>
            <person name="Shefchek K.A."/>
            <person name="Tallon L."/>
            <person name="Das S.P."/>
            <person name="Daugherty S."/>
            <person name="Mongodin E.F."/>
        </authorList>
    </citation>
    <scope>NUCLEOTIDE SEQUENCE [LARGE SCALE GENOMIC DNA]</scope>
    <source>
        <strain evidence="3">3775 SL(B) 10 (iv)</strain>
    </source>
</reference>
<dbReference type="AlphaFoldDB" id="A0A078QLS3"/>
<proteinExistence type="predicted"/>
<dbReference type="EMBL" id="JNHI01000116">
    <property type="protein sequence ID" value="KDS23381.1"/>
    <property type="molecule type" value="Genomic_DNA"/>
</dbReference>
<comment type="caution">
    <text evidence="2">The sequence shown here is derived from an EMBL/GenBank/DDBJ whole genome shotgun (WGS) entry which is preliminary data.</text>
</comment>
<organism evidence="2 3">
    <name type="scientific">Phocaeicola vulgatus str. 3775 SL</name>
    <name type="common">B</name>
    <name type="synonym">iv</name>
    <dbReference type="NCBI Taxonomy" id="1339350"/>
    <lineage>
        <taxon>Bacteria</taxon>
        <taxon>Pseudomonadati</taxon>
        <taxon>Bacteroidota</taxon>
        <taxon>Bacteroidia</taxon>
        <taxon>Bacteroidales</taxon>
        <taxon>Bacteroidaceae</taxon>
        <taxon>Phocaeicola</taxon>
    </lineage>
</organism>
<protein>
    <recommendedName>
        <fullName evidence="4">Transmembrane protein</fullName>
    </recommendedName>
</protein>
<accession>A0A078QLS3</accession>
<keyword evidence="1" id="KW-1133">Transmembrane helix</keyword>
<keyword evidence="1" id="KW-0472">Membrane</keyword>
<dbReference type="RefSeq" id="WP_032946762.1">
    <property type="nucleotide sequence ID" value="NZ_JNHI01000116.1"/>
</dbReference>
<dbReference type="PATRIC" id="fig|1339350.3.peg.4608"/>
<evidence type="ECO:0000313" key="3">
    <source>
        <dbReference type="Proteomes" id="UP000028134"/>
    </source>
</evidence>
<evidence type="ECO:0000313" key="2">
    <source>
        <dbReference type="EMBL" id="KDS23381.1"/>
    </source>
</evidence>
<gene>
    <name evidence="2" type="ORF">M097_4880</name>
</gene>
<feature type="transmembrane region" description="Helical" evidence="1">
    <location>
        <begin position="89"/>
        <end position="108"/>
    </location>
</feature>
<keyword evidence="1" id="KW-0812">Transmembrane</keyword>